<gene>
    <name evidence="10" type="ORF">ENV30_03915</name>
</gene>
<protein>
    <recommendedName>
        <fullName evidence="2">mannose-1-phosphate guanylyltransferase</fullName>
        <ecNumber evidence="2">2.7.7.13</ecNumber>
    </recommendedName>
</protein>
<dbReference type="SUPFAM" id="SSF159283">
    <property type="entry name" value="Guanosine diphospho-D-mannose pyrophosphorylase/mannose-6-phosphate isomerase linker domain"/>
    <property type="match status" value="1"/>
</dbReference>
<comment type="similarity">
    <text evidence="1">Belongs to the mannose-6-phosphate isomerase type 2 family.</text>
</comment>
<keyword evidence="5" id="KW-0547">Nucleotide-binding</keyword>
<evidence type="ECO:0000259" key="9">
    <source>
        <dbReference type="Pfam" id="PF22640"/>
    </source>
</evidence>
<dbReference type="PANTHER" id="PTHR46390">
    <property type="entry name" value="MANNOSE-1-PHOSPHATE GUANYLYLTRANSFERASE"/>
    <property type="match status" value="1"/>
</dbReference>
<keyword evidence="4" id="KW-0548">Nucleotidyltransferase</keyword>
<dbReference type="CDD" id="cd02509">
    <property type="entry name" value="GDP-M1P_Guanylyltransferase"/>
    <property type="match status" value="1"/>
</dbReference>
<organism evidence="10">
    <name type="scientific">Candidatus Caldatribacterium californiense</name>
    <dbReference type="NCBI Taxonomy" id="1454726"/>
    <lineage>
        <taxon>Bacteria</taxon>
        <taxon>Pseudomonadati</taxon>
        <taxon>Atribacterota</taxon>
        <taxon>Atribacteria</taxon>
        <taxon>Atribacterales</taxon>
        <taxon>Candidatus Caldatribacteriaceae</taxon>
        <taxon>Candidatus Caldatribacterium</taxon>
    </lineage>
</organism>
<feature type="domain" description="Nucleotidyl transferase" evidence="8">
    <location>
        <begin position="4"/>
        <end position="287"/>
    </location>
</feature>
<dbReference type="Pfam" id="PF00483">
    <property type="entry name" value="NTP_transferase"/>
    <property type="match status" value="1"/>
</dbReference>
<dbReference type="EMBL" id="DTFV01000057">
    <property type="protein sequence ID" value="HGI30439.1"/>
    <property type="molecule type" value="Genomic_DNA"/>
</dbReference>
<dbReference type="GO" id="GO:0004475">
    <property type="term" value="F:mannose-1-phosphate guanylyltransferase (GTP) activity"/>
    <property type="evidence" value="ECO:0007669"/>
    <property type="project" value="UniProtKB-EC"/>
</dbReference>
<evidence type="ECO:0000256" key="4">
    <source>
        <dbReference type="ARBA" id="ARBA00022695"/>
    </source>
</evidence>
<dbReference type="InterPro" id="IPR049577">
    <property type="entry name" value="GMPP_N"/>
</dbReference>
<evidence type="ECO:0000256" key="2">
    <source>
        <dbReference type="ARBA" id="ARBA00012387"/>
    </source>
</evidence>
<dbReference type="EC" id="2.7.7.13" evidence="2"/>
<evidence type="ECO:0000313" key="10">
    <source>
        <dbReference type="EMBL" id="HGI30439.1"/>
    </source>
</evidence>
<comment type="catalytic activity">
    <reaction evidence="7">
        <text>alpha-D-mannose 1-phosphate + GTP + H(+) = GDP-alpha-D-mannose + diphosphate</text>
        <dbReference type="Rhea" id="RHEA:15229"/>
        <dbReference type="ChEBI" id="CHEBI:15378"/>
        <dbReference type="ChEBI" id="CHEBI:33019"/>
        <dbReference type="ChEBI" id="CHEBI:37565"/>
        <dbReference type="ChEBI" id="CHEBI:57527"/>
        <dbReference type="ChEBI" id="CHEBI:58409"/>
        <dbReference type="EC" id="2.7.7.13"/>
    </reaction>
</comment>
<dbReference type="PANTHER" id="PTHR46390:SF1">
    <property type="entry name" value="MANNOSE-1-PHOSPHATE GUANYLYLTRANSFERASE"/>
    <property type="match status" value="1"/>
</dbReference>
<dbReference type="InterPro" id="IPR054566">
    <property type="entry name" value="ManC/GMP-like_b-helix"/>
</dbReference>
<dbReference type="Gene3D" id="3.90.550.10">
    <property type="entry name" value="Spore Coat Polysaccharide Biosynthesis Protein SpsA, Chain A"/>
    <property type="match status" value="1"/>
</dbReference>
<dbReference type="FunFam" id="3.90.550.10:FF:000046">
    <property type="entry name" value="Mannose-1-phosphate guanylyltransferase (GDP)"/>
    <property type="match status" value="1"/>
</dbReference>
<name>A0A7V3YG24_9BACT</name>
<dbReference type="InterPro" id="IPR005835">
    <property type="entry name" value="NTP_transferase_dom"/>
</dbReference>
<evidence type="ECO:0000259" key="8">
    <source>
        <dbReference type="Pfam" id="PF00483"/>
    </source>
</evidence>
<comment type="caution">
    <text evidence="10">The sequence shown here is derived from an EMBL/GenBank/DDBJ whole genome shotgun (WGS) entry which is preliminary data.</text>
</comment>
<dbReference type="AlphaFoldDB" id="A0A7V3YG24"/>
<dbReference type="GO" id="GO:0009298">
    <property type="term" value="P:GDP-mannose biosynthetic process"/>
    <property type="evidence" value="ECO:0007669"/>
    <property type="project" value="TreeGrafter"/>
</dbReference>
<proteinExistence type="inferred from homology"/>
<evidence type="ECO:0000256" key="6">
    <source>
        <dbReference type="ARBA" id="ARBA00023134"/>
    </source>
</evidence>
<dbReference type="GO" id="GO:0005525">
    <property type="term" value="F:GTP binding"/>
    <property type="evidence" value="ECO:0007669"/>
    <property type="project" value="UniProtKB-KW"/>
</dbReference>
<evidence type="ECO:0000256" key="5">
    <source>
        <dbReference type="ARBA" id="ARBA00022741"/>
    </source>
</evidence>
<feature type="domain" description="MannoseP isomerase/GMP-like beta-helix" evidence="9">
    <location>
        <begin position="294"/>
        <end position="345"/>
    </location>
</feature>
<keyword evidence="6" id="KW-0342">GTP-binding</keyword>
<evidence type="ECO:0000256" key="7">
    <source>
        <dbReference type="ARBA" id="ARBA00047343"/>
    </source>
</evidence>
<evidence type="ECO:0000256" key="3">
    <source>
        <dbReference type="ARBA" id="ARBA00022679"/>
    </source>
</evidence>
<dbReference type="InterPro" id="IPR029044">
    <property type="entry name" value="Nucleotide-diphossugar_trans"/>
</dbReference>
<sequence length="356" mass="39961">MPVALVMAGGKGERLWPVSRSHRPKQFVSLFGKTLLRHTVERILPLVGVDHLYVVTQREYLEATLRELPFLPPSHLVLEPVGKNTAPCIGFSTVHLARIFSPDEVMVVLPADHIVFEEEKFREAVSLAVEVAQSGEWLVTFGIPPTHPHTGYGYIRCGELFRKDFRGCVYRGEGFTEKPDPSKAEEYLRSGKYLWNSGIFVWTIGAILSAFKTWAPEINRGLERIAESLGTPEEEKVLLEVFSTFPSISIDYAVMERASSILVVSASFGWSDVGSWKSLGEILPKDASGNVALGEHIALESRGCILWTRKPVVTFGMEDVILVEEEDLLFLAPKSRDQDIRRLLAYLRETGRTEYL</sequence>
<keyword evidence="3" id="KW-0808">Transferase</keyword>
<dbReference type="InterPro" id="IPR051161">
    <property type="entry name" value="Mannose-6P_isomerase_type2"/>
</dbReference>
<dbReference type="Pfam" id="PF22640">
    <property type="entry name" value="ManC_GMP_beta-helix"/>
    <property type="match status" value="1"/>
</dbReference>
<accession>A0A7V3YG24</accession>
<dbReference type="SUPFAM" id="SSF53448">
    <property type="entry name" value="Nucleotide-diphospho-sugar transferases"/>
    <property type="match status" value="1"/>
</dbReference>
<evidence type="ECO:0000256" key="1">
    <source>
        <dbReference type="ARBA" id="ARBA00006115"/>
    </source>
</evidence>
<reference evidence="10" key="1">
    <citation type="journal article" date="2020" name="mSystems">
        <title>Genome- and Community-Level Interaction Insights into Carbon Utilization and Element Cycling Functions of Hydrothermarchaeota in Hydrothermal Sediment.</title>
        <authorList>
            <person name="Zhou Z."/>
            <person name="Liu Y."/>
            <person name="Xu W."/>
            <person name="Pan J."/>
            <person name="Luo Z.H."/>
            <person name="Li M."/>
        </authorList>
    </citation>
    <scope>NUCLEOTIDE SEQUENCE [LARGE SCALE GENOMIC DNA]</scope>
    <source>
        <strain evidence="10">SpSt-747</strain>
    </source>
</reference>